<evidence type="ECO:0000256" key="1">
    <source>
        <dbReference type="SAM" id="Phobius"/>
    </source>
</evidence>
<proteinExistence type="predicted"/>
<feature type="transmembrane region" description="Helical" evidence="1">
    <location>
        <begin position="26"/>
        <end position="48"/>
    </location>
</feature>
<sequence>MGVWTIAVLVGLYLIGAHLNYRDPIWAIGIAVALLITHMVNMSLYFRITGNKPYLWFK</sequence>
<evidence type="ECO:0000313" key="2">
    <source>
        <dbReference type="EMBL" id="SVA71307.1"/>
    </source>
</evidence>
<dbReference type="EMBL" id="UINC01017257">
    <property type="protein sequence ID" value="SVA71307.1"/>
    <property type="molecule type" value="Genomic_DNA"/>
</dbReference>
<keyword evidence="1" id="KW-0812">Transmembrane</keyword>
<dbReference type="AlphaFoldDB" id="A0A381Y4J7"/>
<gene>
    <name evidence="2" type="ORF">METZ01_LOCUS124161</name>
</gene>
<accession>A0A381Y4J7</accession>
<organism evidence="2">
    <name type="scientific">marine metagenome</name>
    <dbReference type="NCBI Taxonomy" id="408172"/>
    <lineage>
        <taxon>unclassified sequences</taxon>
        <taxon>metagenomes</taxon>
        <taxon>ecological metagenomes</taxon>
    </lineage>
</organism>
<keyword evidence="1" id="KW-1133">Transmembrane helix</keyword>
<reference evidence="2" key="1">
    <citation type="submission" date="2018-05" db="EMBL/GenBank/DDBJ databases">
        <authorList>
            <person name="Lanie J.A."/>
            <person name="Ng W.-L."/>
            <person name="Kazmierczak K.M."/>
            <person name="Andrzejewski T.M."/>
            <person name="Davidsen T.M."/>
            <person name="Wayne K.J."/>
            <person name="Tettelin H."/>
            <person name="Glass J.I."/>
            <person name="Rusch D."/>
            <person name="Podicherti R."/>
            <person name="Tsui H.-C.T."/>
            <person name="Winkler M.E."/>
        </authorList>
    </citation>
    <scope>NUCLEOTIDE SEQUENCE</scope>
</reference>
<name>A0A381Y4J7_9ZZZZ</name>
<keyword evidence="1" id="KW-0472">Membrane</keyword>
<protein>
    <submittedName>
        <fullName evidence="2">Uncharacterized protein</fullName>
    </submittedName>
</protein>